<gene>
    <name evidence="3" type="ORF">A2V81_02020</name>
</gene>
<dbReference type="Proteomes" id="UP000177614">
    <property type="component" value="Unassembled WGS sequence"/>
</dbReference>
<dbReference type="InterPro" id="IPR015517">
    <property type="entry name" value="dCMP_deaminase-rel"/>
</dbReference>
<proteinExistence type="predicted"/>
<evidence type="ECO:0000259" key="2">
    <source>
        <dbReference type="PROSITE" id="PS51747"/>
    </source>
</evidence>
<organism evidence="3 4">
    <name type="scientific">Candidatus Abawacabacteria bacterium RBG_16_42_10</name>
    <dbReference type="NCBI Taxonomy" id="1817814"/>
    <lineage>
        <taxon>Bacteria</taxon>
        <taxon>Candidatus Abawacaibacteriota</taxon>
    </lineage>
</organism>
<name>A0A1F4XKQ7_9BACT</name>
<dbReference type="GO" id="GO:0005737">
    <property type="term" value="C:cytoplasm"/>
    <property type="evidence" value="ECO:0007669"/>
    <property type="project" value="TreeGrafter"/>
</dbReference>
<dbReference type="Pfam" id="PF00383">
    <property type="entry name" value="dCMP_cyt_deam_1"/>
    <property type="match status" value="1"/>
</dbReference>
<dbReference type="SUPFAM" id="SSF53927">
    <property type="entry name" value="Cytidine deaminase-like"/>
    <property type="match status" value="1"/>
</dbReference>
<dbReference type="EMBL" id="MEWR01000008">
    <property type="protein sequence ID" value="OGC82291.1"/>
    <property type="molecule type" value="Genomic_DNA"/>
</dbReference>
<reference evidence="3 4" key="1">
    <citation type="journal article" date="2016" name="Nat. Commun.">
        <title>Thousands of microbial genomes shed light on interconnected biogeochemical processes in an aquifer system.</title>
        <authorList>
            <person name="Anantharaman K."/>
            <person name="Brown C.T."/>
            <person name="Hug L.A."/>
            <person name="Sharon I."/>
            <person name="Castelle C.J."/>
            <person name="Probst A.J."/>
            <person name="Thomas B.C."/>
            <person name="Singh A."/>
            <person name="Wilkins M.J."/>
            <person name="Karaoz U."/>
            <person name="Brodie E.L."/>
            <person name="Williams K.H."/>
            <person name="Hubbard S.S."/>
            <person name="Banfield J.F."/>
        </authorList>
    </citation>
    <scope>NUCLEOTIDE SEQUENCE [LARGE SCALE GENOMIC DNA]</scope>
</reference>
<dbReference type="PROSITE" id="PS51747">
    <property type="entry name" value="CYT_DCMP_DEAMINASES_2"/>
    <property type="match status" value="1"/>
</dbReference>
<accession>A0A1F4XKQ7</accession>
<keyword evidence="1" id="KW-0378">Hydrolase</keyword>
<comment type="caution">
    <text evidence="3">The sequence shown here is derived from an EMBL/GenBank/DDBJ whole genome shotgun (WGS) entry which is preliminary data.</text>
</comment>
<sequence>MVILGTFSILHKGYLTIISKYPKASIAILDDDLANELYVLETDLRKMPAEQMKSLLASLERSISIVSKENIADVQAADTIVLINDDITDAFKTKYLAEHPHVIDETGFFYHETKNVFSADDSQVDATKSYTDEDMQFMKMASAETAKSGCFWRQVGSVLVRDGEVVFSSCNQMLPHKDECYRIGCVRDQIKPGEKPEMCSAIHSEAYIIAQAARKGVPLEGTSIYVTVFPCPVCAKIIAASGIKKCFYSGGWSNFDGERVMKSQGIELVKVPL</sequence>
<evidence type="ECO:0000313" key="3">
    <source>
        <dbReference type="EMBL" id="OGC82291.1"/>
    </source>
</evidence>
<dbReference type="InterPro" id="IPR002125">
    <property type="entry name" value="CMP_dCMP_dom"/>
</dbReference>
<evidence type="ECO:0000256" key="1">
    <source>
        <dbReference type="ARBA" id="ARBA00022801"/>
    </source>
</evidence>
<protein>
    <recommendedName>
        <fullName evidence="2">CMP/dCMP-type deaminase domain-containing protein</fullName>
    </recommendedName>
</protein>
<evidence type="ECO:0000313" key="4">
    <source>
        <dbReference type="Proteomes" id="UP000177614"/>
    </source>
</evidence>
<dbReference type="PANTHER" id="PTHR11086:SF18">
    <property type="entry name" value="DEOXYCYTIDYLATE DEAMINASE"/>
    <property type="match status" value="1"/>
</dbReference>
<dbReference type="Gene3D" id="3.40.140.10">
    <property type="entry name" value="Cytidine Deaminase, domain 2"/>
    <property type="match status" value="1"/>
</dbReference>
<dbReference type="AlphaFoldDB" id="A0A1F4XKQ7"/>
<dbReference type="STRING" id="1817814.A2V81_02020"/>
<dbReference type="GO" id="GO:0004132">
    <property type="term" value="F:dCMP deaminase activity"/>
    <property type="evidence" value="ECO:0007669"/>
    <property type="project" value="TreeGrafter"/>
</dbReference>
<dbReference type="PANTHER" id="PTHR11086">
    <property type="entry name" value="DEOXYCYTIDYLATE DEAMINASE-RELATED"/>
    <property type="match status" value="1"/>
</dbReference>
<feature type="domain" description="CMP/dCMP-type deaminase" evidence="2">
    <location>
        <begin position="132"/>
        <end position="268"/>
    </location>
</feature>
<dbReference type="InterPro" id="IPR016193">
    <property type="entry name" value="Cytidine_deaminase-like"/>
</dbReference>